<feature type="domain" description="C2" evidence="2">
    <location>
        <begin position="971"/>
        <end position="1133"/>
    </location>
</feature>
<dbReference type="Proteomes" id="UP001230051">
    <property type="component" value="Unassembled WGS sequence"/>
</dbReference>
<evidence type="ECO:0000313" key="3">
    <source>
        <dbReference type="EMBL" id="KAK1169476.1"/>
    </source>
</evidence>
<feature type="region of interest" description="Disordered" evidence="1">
    <location>
        <begin position="2172"/>
        <end position="2232"/>
    </location>
</feature>
<reference evidence="3" key="1">
    <citation type="submission" date="2022-02" db="EMBL/GenBank/DDBJ databases">
        <title>Atlantic sturgeon de novo genome assembly.</title>
        <authorList>
            <person name="Stock M."/>
            <person name="Klopp C."/>
            <person name="Guiguen Y."/>
            <person name="Cabau C."/>
            <person name="Parinello H."/>
            <person name="Santidrian Yebra-Pimentel E."/>
            <person name="Kuhl H."/>
            <person name="Dirks R.P."/>
            <person name="Guessner J."/>
            <person name="Wuertz S."/>
            <person name="Du K."/>
            <person name="Schartl M."/>
        </authorList>
    </citation>
    <scope>NUCLEOTIDE SEQUENCE</scope>
    <source>
        <strain evidence="3">STURGEONOMICS-FGT-2020</strain>
        <tissue evidence="3">Whole blood</tissue>
    </source>
</reference>
<gene>
    <name evidence="3" type="primary">c2cd3</name>
    <name evidence="3" type="ORF">AOXY_G8266</name>
</gene>
<proteinExistence type="predicted"/>
<comment type="caution">
    <text evidence="3">The sequence shown here is derived from an EMBL/GenBank/DDBJ whole genome shotgun (WGS) entry which is preliminary data.</text>
</comment>
<dbReference type="GO" id="GO:0071539">
    <property type="term" value="P:protein localization to centrosome"/>
    <property type="evidence" value="ECO:0007669"/>
    <property type="project" value="TreeGrafter"/>
</dbReference>
<feature type="region of interest" description="Disordered" evidence="1">
    <location>
        <begin position="536"/>
        <end position="556"/>
    </location>
</feature>
<dbReference type="SMART" id="SM00239">
    <property type="entry name" value="C2"/>
    <property type="match status" value="5"/>
</dbReference>
<feature type="domain" description="C2" evidence="2">
    <location>
        <begin position="1393"/>
        <end position="1526"/>
    </location>
</feature>
<evidence type="ECO:0000313" key="4">
    <source>
        <dbReference type="Proteomes" id="UP001230051"/>
    </source>
</evidence>
<evidence type="ECO:0000256" key="1">
    <source>
        <dbReference type="SAM" id="MobiDB-lite"/>
    </source>
</evidence>
<dbReference type="PANTHER" id="PTHR21254:SF1">
    <property type="entry name" value="C2 DOMAIN-CONTAINING PROTEIN 3"/>
    <property type="match status" value="1"/>
</dbReference>
<dbReference type="GO" id="GO:0005814">
    <property type="term" value="C:centriole"/>
    <property type="evidence" value="ECO:0007669"/>
    <property type="project" value="TreeGrafter"/>
</dbReference>
<accession>A0AAD8DI80</accession>
<keyword evidence="4" id="KW-1185">Reference proteome</keyword>
<dbReference type="Gene3D" id="2.60.40.150">
    <property type="entry name" value="C2 domain"/>
    <property type="match status" value="2"/>
</dbReference>
<feature type="compositionally biased region" description="Basic and acidic residues" evidence="1">
    <location>
        <begin position="1586"/>
        <end position="1595"/>
    </location>
</feature>
<feature type="domain" description="C2" evidence="2">
    <location>
        <begin position="1600"/>
        <end position="1729"/>
    </location>
</feature>
<feature type="compositionally biased region" description="Basic residues" evidence="1">
    <location>
        <begin position="461"/>
        <end position="473"/>
    </location>
</feature>
<feature type="region of interest" description="Disordered" evidence="1">
    <location>
        <begin position="2028"/>
        <end position="2047"/>
    </location>
</feature>
<feature type="compositionally biased region" description="Polar residues" evidence="1">
    <location>
        <begin position="212"/>
        <end position="230"/>
    </location>
</feature>
<dbReference type="InterPro" id="IPR035892">
    <property type="entry name" value="C2_domain_sf"/>
</dbReference>
<feature type="region of interest" description="Disordered" evidence="1">
    <location>
        <begin position="1880"/>
        <end position="1910"/>
    </location>
</feature>
<dbReference type="EMBL" id="JAGXEW010000007">
    <property type="protein sequence ID" value="KAK1169476.1"/>
    <property type="molecule type" value="Genomic_DNA"/>
</dbReference>
<dbReference type="InterPro" id="IPR057537">
    <property type="entry name" value="C2_C2CD3_N"/>
</dbReference>
<feature type="compositionally biased region" description="Basic residues" evidence="1">
    <location>
        <begin position="1"/>
        <end position="17"/>
    </location>
</feature>
<feature type="compositionally biased region" description="Polar residues" evidence="1">
    <location>
        <begin position="721"/>
        <end position="731"/>
    </location>
</feature>
<dbReference type="SUPFAM" id="SSF49562">
    <property type="entry name" value="C2 domain (Calcium/lipid-binding domain, CaLB)"/>
    <property type="match status" value="3"/>
</dbReference>
<name>A0AAD8DI80_ACIOX</name>
<dbReference type="PROSITE" id="PS50004">
    <property type="entry name" value="C2"/>
    <property type="match status" value="4"/>
</dbReference>
<feature type="domain" description="C2" evidence="2">
    <location>
        <begin position="1167"/>
        <end position="1326"/>
    </location>
</feature>
<organism evidence="3 4">
    <name type="scientific">Acipenser oxyrinchus oxyrinchus</name>
    <dbReference type="NCBI Taxonomy" id="40147"/>
    <lineage>
        <taxon>Eukaryota</taxon>
        <taxon>Metazoa</taxon>
        <taxon>Chordata</taxon>
        <taxon>Craniata</taxon>
        <taxon>Vertebrata</taxon>
        <taxon>Euteleostomi</taxon>
        <taxon>Actinopterygii</taxon>
        <taxon>Chondrostei</taxon>
        <taxon>Acipenseriformes</taxon>
        <taxon>Acipenseridae</taxon>
        <taxon>Acipenser</taxon>
    </lineage>
</organism>
<feature type="region of interest" description="Disordered" evidence="1">
    <location>
        <begin position="1"/>
        <end position="26"/>
    </location>
</feature>
<feature type="compositionally biased region" description="Basic and acidic residues" evidence="1">
    <location>
        <begin position="2185"/>
        <end position="2203"/>
    </location>
</feature>
<feature type="region of interest" description="Disordered" evidence="1">
    <location>
        <begin position="706"/>
        <end position="737"/>
    </location>
</feature>
<dbReference type="CDD" id="cd00030">
    <property type="entry name" value="C2"/>
    <property type="match status" value="1"/>
</dbReference>
<protein>
    <submittedName>
        <fullName evidence="3">C2 domain-containing protein 3-like</fullName>
    </submittedName>
</protein>
<dbReference type="PANTHER" id="PTHR21254">
    <property type="entry name" value="C2 DOMAIN-CONTAINING PROTEIN 3"/>
    <property type="match status" value="1"/>
</dbReference>
<feature type="region of interest" description="Disordered" evidence="1">
    <location>
        <begin position="1586"/>
        <end position="1611"/>
    </location>
</feature>
<dbReference type="InterPro" id="IPR000008">
    <property type="entry name" value="C2_dom"/>
</dbReference>
<dbReference type="Pfam" id="PF00168">
    <property type="entry name" value="C2"/>
    <property type="match status" value="3"/>
</dbReference>
<evidence type="ECO:0000259" key="2">
    <source>
        <dbReference type="PROSITE" id="PS50004"/>
    </source>
</evidence>
<dbReference type="GO" id="GO:0060271">
    <property type="term" value="P:cilium assembly"/>
    <property type="evidence" value="ECO:0007669"/>
    <property type="project" value="TreeGrafter"/>
</dbReference>
<feature type="compositionally biased region" description="Basic and acidic residues" evidence="1">
    <location>
        <begin position="2210"/>
        <end position="2219"/>
    </location>
</feature>
<feature type="compositionally biased region" description="Polar residues" evidence="1">
    <location>
        <begin position="239"/>
        <end position="252"/>
    </location>
</feature>
<feature type="region of interest" description="Disordered" evidence="1">
    <location>
        <begin position="445"/>
        <end position="508"/>
    </location>
</feature>
<dbReference type="Pfam" id="PF25339">
    <property type="entry name" value="C2_C2CD3_N"/>
    <property type="match status" value="1"/>
</dbReference>
<feature type="compositionally biased region" description="Low complexity" evidence="1">
    <location>
        <begin position="404"/>
        <end position="417"/>
    </location>
</feature>
<feature type="region of interest" description="Disordered" evidence="1">
    <location>
        <begin position="195"/>
        <end position="267"/>
    </location>
</feature>
<sequence>MKNKKIKTNKLSSKKKKAASDVSPSTGLPPLVEGQLRCFLRVTISKILWTIQKPPAAPRVRLKWWGELSDGTCFRPRDSSQKEQKGVKTTARFAIRCGPKQFTSYLTDMGMLVLDVVTKPDHLPIGRVQVSGISQLSPTHSISGFFTVVSPTSEKLGELQVSLALEPLSETYDSSSSIPTTDMSIDTAMAALSKGASRDNQLVVPPQPLRLSINSTSGRDSVGSSASNTPRGKDHLYFQENTRVPKDTSSSARPEDALESLRPASPHHRLVQFSQETETHVLPANSQASKDLISVLLDRGSKLRNAMVVSALQSDLDAEPALKDIHLPLPNDTIRKPVSVSSMPSSGKLLENLLDPDLKLKPTQVNLLPLSEYQDQEYTLDTENRAIQLLLGSVNSSPLQHWDGNGSPPESLSGGSSIYEESELNDPHYDQSLLENLFYKAPKSDTSLSDFSSEDDEIKSAKGKQKISRGHAGHHPDRPRQSLQAPDCKDECSIPEGATLTAGKEPSSSIDLSVDRLTLLGRIHLARVIIETLKIPPDSTQTTPSKKAGKGKPPRPVSTRKCTYFVEYHFPVASSREEAGQVSMKTEVVRVASSKIIGGVVKFQQRFVFPLRFCGVMIEQWWNMDLEFKIYARKSTQKKPVPIGTACFPLRKVIRSELLSLSTELSVFRLDGEKQELGPLKVSFELAADNKDFSTARAQCAGVSKTPSYAVTSPGHKTVSLPDNESSQQLGTDDANASVPVKAHSEARNKTPQTMKELQGENGIQLNPPYCAAVRNLNRQFNALNAEEEDGVLVHVLLMVPEGKDFTTAAMQPCNLYLNCKLFGTDEATRSPVIWGQNQPTFNFTQVAPVTMAFRLLERMKNNVMVIEVWKKVPNPGQDKLAGLTKLPLHQFYMSFRDPKISHLLLQAQYPVVGVDSYMPVIDVFTGSIQGRLRVLLAMGSGEQILALQRLKSEEGTSAPSVQRPTYFLDQMPNTPSEINRRHGNSMREHIFEIKVERVKGLTPLQSTVWGEADCFIQYSFPAQDTESERNLDSHALESTVSLRPFRTTTTLCVLDPVFNDSQSHTLVVPADVPVQRLLLSACSSQGLAGGGGIQFEVWCRYYYPNVRDQVVARGVLPLSKLCAMVTMQRQEHAGTQTFSLPLIPRTDSAKGHHPHPSGLLDVCVLYKHSVQAAESSRQGAGASRVVTVAVQVHRASGLQAAARAAAESDRSFQYHADVGVNTSVSMQLSFLPESEKRTTRVVARTFCPEFDHHTEFSCNLVIRRSSGETCSLAELLQAAEATFTLYHRGAKQASTSRTSEDTVLGTVKVQMADLLNKRTGITGWFAVNMPVERDSVEALQNTGGGLEISISFAHHSDRERVVSAAEALGWHAGVNGECTQERDEDGDGAEWQARERALSISVAAPRLWLPLRCLLLAGRRDLERSTYCYVRFKLYDRDPFCSSLRHPSLEDKDVTTVTFKEIRTVELRSSQPLLWYLREERLEVQVWVAFGKEKRPRPHDTDRLVGSAYVDLSTLAKKALHKLCISGVYPLFKRSAPDLSGAAVRVHVMLSPAHLTPVQEQLSPPEESYLEDVSDTEIREAESFAHAKDSHHQNVEIQQQRKTSGDCEGQDSQVENTFAVSITVERAMHLSLKGSPLIERTGVSPSCCVSYATADAASPVTTAVIENTDCPVWDHQQQTRLSKEILVDPQQTLVFKVWHKGDVERVIGFASVDLSPLLSGFQSVCGWYNITDFSGQCQGQIKVSITPLGTVHGLREERLATSESKAKESDVSFQGFPLSYRTTAMYSSFPTHVTRYPEQIIKSTSPDFLVSERPSNRHEEHVDNVRRFHQSLQQGDRNLESAQSGEARSSRSALFTALRKNLGELDDIQRYFSQKLSTPLFPHVSDPNKSSRLSENGDYVQEPQSNSPNTEATQLLAKSSRLVCEVNNLFSSHPGRTQYLFLEKPQLVPEVSEDNVRLQDQVQVERDLTEATDVAYLDPVTGATNEEGISSPLCFPTEYQNLSTRARNGHLIQDDVSSESDLAMDDATEQRDNNTSDACSEDEYEEAVIQPRALNDVTGMTDRTSPWSSILSEPDMASVEQLDEVEPLGQERLEAQEVLRAEGSPLPGVLHDGHSSMPSGAQSQIRGECVWFDSHVSSRNTETALGGDEGEAPVQVVRDIAASSAVTRLDFSLDSGNPSTADGLDNRPQDLHTESLCHERRLSSSSESFQRELGRNDSEEADEETSPVRLPDPEVLPNFFLPTQHLEASMRALRIAPVFPSSSSDTLESGTANGIPFRRVKRQKPSVPSPSTRKEETKRIAKIFAAQFSQKQPHVMLFTSLFCSCMAHYNTGDKQHFKERPYPGPET</sequence>
<dbReference type="GO" id="GO:0034451">
    <property type="term" value="C:centriolar satellite"/>
    <property type="evidence" value="ECO:0007669"/>
    <property type="project" value="TreeGrafter"/>
</dbReference>
<dbReference type="GO" id="GO:0061511">
    <property type="term" value="P:centriole elongation"/>
    <property type="evidence" value="ECO:0007669"/>
    <property type="project" value="TreeGrafter"/>
</dbReference>
<feature type="region of interest" description="Disordered" evidence="1">
    <location>
        <begin position="398"/>
        <end position="422"/>
    </location>
</feature>